<dbReference type="Gene3D" id="2.40.50.140">
    <property type="entry name" value="Nucleic acid-binding proteins"/>
    <property type="match status" value="1"/>
</dbReference>
<dbReference type="GO" id="GO:0048476">
    <property type="term" value="C:Holliday junction resolvase complex"/>
    <property type="evidence" value="ECO:0007669"/>
    <property type="project" value="UniProtKB-UniRule"/>
</dbReference>
<dbReference type="Pfam" id="PF01330">
    <property type="entry name" value="RuvA_N"/>
    <property type="match status" value="1"/>
</dbReference>
<feature type="domain" description="Helix-hairpin-helix DNA-binding motif class 1" evidence="7">
    <location>
        <begin position="108"/>
        <end position="127"/>
    </location>
</feature>
<dbReference type="Proteomes" id="UP000306888">
    <property type="component" value="Unassembled WGS sequence"/>
</dbReference>
<evidence type="ECO:0000313" key="9">
    <source>
        <dbReference type="Proteomes" id="UP000306888"/>
    </source>
</evidence>
<dbReference type="EMBL" id="SRYR01000001">
    <property type="protein sequence ID" value="TGY44501.1"/>
    <property type="molecule type" value="Genomic_DNA"/>
</dbReference>
<feature type="region of interest" description="Domain I" evidence="6">
    <location>
        <begin position="1"/>
        <end position="64"/>
    </location>
</feature>
<sequence length="201" mass="22270">MFEYIKGRYKGINKDYIIVENNGIGYKVFTSGATMSAMPKIDEEVKLYLEQIVRQDFMGLYGFDTKEELEMFKLLISINGVGSKAALSLLSISRINNLRYAIMMGDDKHLCKAPGIGKKTAGRIILELKDKIKKEEISGNNESSSDFMDIASNSTMNIAEALSALLALGYSEKEAEAALSKVDKTESLENIIKNCLKVLMG</sequence>
<dbReference type="NCBIfam" id="TIGR00084">
    <property type="entry name" value="ruvA"/>
    <property type="match status" value="1"/>
</dbReference>
<dbReference type="SMART" id="SM00278">
    <property type="entry name" value="HhH1"/>
    <property type="match status" value="2"/>
</dbReference>
<keyword evidence="9" id="KW-1185">Reference proteome</keyword>
<dbReference type="Gene3D" id="1.10.150.20">
    <property type="entry name" value="5' to 3' exonuclease, C-terminal subdomain"/>
    <property type="match status" value="1"/>
</dbReference>
<feature type="region of interest" description="Domain III" evidence="6">
    <location>
        <begin position="153"/>
        <end position="201"/>
    </location>
</feature>
<dbReference type="InterPro" id="IPR000085">
    <property type="entry name" value="RuvA"/>
</dbReference>
<keyword evidence="2 6" id="KW-0227">DNA damage</keyword>
<dbReference type="AlphaFoldDB" id="A0A4S2DTX3"/>
<evidence type="ECO:0000256" key="4">
    <source>
        <dbReference type="ARBA" id="ARBA00023172"/>
    </source>
</evidence>
<evidence type="ECO:0000256" key="1">
    <source>
        <dbReference type="ARBA" id="ARBA00022490"/>
    </source>
</evidence>
<comment type="similarity">
    <text evidence="6">Belongs to the RuvA family.</text>
</comment>
<evidence type="ECO:0000259" key="7">
    <source>
        <dbReference type="SMART" id="SM00278"/>
    </source>
</evidence>
<comment type="subunit">
    <text evidence="6">Homotetramer. Forms an RuvA(8)-RuvB(12)-Holliday junction (HJ) complex. HJ DNA is sandwiched between 2 RuvA tetramers; dsDNA enters through RuvA and exits via RuvB. An RuvB hexamer assembles on each DNA strand where it exits the tetramer. Each RuvB hexamer is contacted by two RuvA subunits (via domain III) on 2 adjacent RuvB subunits; this complex drives branch migration. In the full resolvosome a probable DNA-RuvA(4)-RuvB(12)-RuvC(2) complex forms which resolves the HJ.</text>
</comment>
<evidence type="ECO:0000256" key="5">
    <source>
        <dbReference type="ARBA" id="ARBA00023204"/>
    </source>
</evidence>
<dbReference type="InterPro" id="IPR010994">
    <property type="entry name" value="RuvA_2-like"/>
</dbReference>
<dbReference type="GO" id="GO:0009378">
    <property type="term" value="F:four-way junction helicase activity"/>
    <property type="evidence" value="ECO:0007669"/>
    <property type="project" value="InterPro"/>
</dbReference>
<dbReference type="InterPro" id="IPR036267">
    <property type="entry name" value="RuvA_C_sf"/>
</dbReference>
<comment type="domain">
    <text evidence="6">Has three domains with a flexible linker between the domains II and III and assumes an 'L' shape. Domain III is highly mobile and contacts RuvB.</text>
</comment>
<dbReference type="GO" id="GO:0005524">
    <property type="term" value="F:ATP binding"/>
    <property type="evidence" value="ECO:0007669"/>
    <property type="project" value="InterPro"/>
</dbReference>
<dbReference type="InterPro" id="IPR003583">
    <property type="entry name" value="Hlx-hairpin-Hlx_DNA-bd_motif"/>
</dbReference>
<dbReference type="GO" id="GO:0005737">
    <property type="term" value="C:cytoplasm"/>
    <property type="evidence" value="ECO:0007669"/>
    <property type="project" value="UniProtKB-SubCell"/>
</dbReference>
<dbReference type="InterPro" id="IPR013849">
    <property type="entry name" value="DNA_helicase_Holl-junc_RuvA_I"/>
</dbReference>
<dbReference type="HAMAP" id="MF_00031">
    <property type="entry name" value="DNA_HJ_migration_RuvA"/>
    <property type="match status" value="1"/>
</dbReference>
<dbReference type="Pfam" id="PF14520">
    <property type="entry name" value="HHH_5"/>
    <property type="match status" value="1"/>
</dbReference>
<evidence type="ECO:0000256" key="2">
    <source>
        <dbReference type="ARBA" id="ARBA00022763"/>
    </source>
</evidence>
<proteinExistence type="inferred from homology"/>
<protein>
    <recommendedName>
        <fullName evidence="6">Holliday junction branch migration complex subunit RuvA</fullName>
    </recommendedName>
</protein>
<dbReference type="CDD" id="cd14332">
    <property type="entry name" value="UBA_RuvA_C"/>
    <property type="match status" value="1"/>
</dbReference>
<comment type="caution">
    <text evidence="6">Lacks conserved residue(s) required for the propagation of feature annotation.</text>
</comment>
<reference evidence="8 9" key="1">
    <citation type="submission" date="2019-04" db="EMBL/GenBank/DDBJ databases">
        <title>Microbes associate with the intestines of laboratory mice.</title>
        <authorList>
            <person name="Navarre W."/>
            <person name="Wong E."/>
            <person name="Huang K."/>
            <person name="Tropini C."/>
            <person name="Ng K."/>
            <person name="Yu B."/>
        </authorList>
    </citation>
    <scope>NUCLEOTIDE SEQUENCE [LARGE SCALE GENOMIC DNA]</scope>
    <source>
        <strain evidence="8 9">NM50_B9-20</strain>
    </source>
</reference>
<keyword evidence="5 6" id="KW-0234">DNA repair</keyword>
<dbReference type="Gene3D" id="1.10.8.10">
    <property type="entry name" value="DNA helicase RuvA subunit, C-terminal domain"/>
    <property type="match status" value="1"/>
</dbReference>
<dbReference type="OrthoDB" id="5293449at2"/>
<comment type="caution">
    <text evidence="8">The sequence shown here is derived from an EMBL/GenBank/DDBJ whole genome shotgun (WGS) entry which is preliminary data.</text>
</comment>
<dbReference type="InterPro" id="IPR011114">
    <property type="entry name" value="RuvA_C"/>
</dbReference>
<dbReference type="Pfam" id="PF07499">
    <property type="entry name" value="RuvA_C"/>
    <property type="match status" value="1"/>
</dbReference>
<organism evidence="8 9">
    <name type="scientific">Clostridium sartagoforme</name>
    <dbReference type="NCBI Taxonomy" id="84031"/>
    <lineage>
        <taxon>Bacteria</taxon>
        <taxon>Bacillati</taxon>
        <taxon>Bacillota</taxon>
        <taxon>Clostridia</taxon>
        <taxon>Eubacteriales</taxon>
        <taxon>Clostridiaceae</taxon>
        <taxon>Clostridium</taxon>
    </lineage>
</organism>
<keyword evidence="4 6" id="KW-0233">DNA recombination</keyword>
<dbReference type="GO" id="GO:0006310">
    <property type="term" value="P:DNA recombination"/>
    <property type="evidence" value="ECO:0007669"/>
    <property type="project" value="UniProtKB-UniRule"/>
</dbReference>
<dbReference type="SUPFAM" id="SSF50249">
    <property type="entry name" value="Nucleic acid-binding proteins"/>
    <property type="match status" value="1"/>
</dbReference>
<gene>
    <name evidence="6 8" type="primary">ruvA</name>
    <name evidence="8" type="ORF">E5347_06715</name>
</gene>
<dbReference type="InterPro" id="IPR012340">
    <property type="entry name" value="NA-bd_OB-fold"/>
</dbReference>
<accession>A0A4S2DTX3</accession>
<dbReference type="RefSeq" id="WP_136005720.1">
    <property type="nucleotide sequence ID" value="NZ_SRYR01000001.1"/>
</dbReference>
<dbReference type="GO" id="GO:0006281">
    <property type="term" value="P:DNA repair"/>
    <property type="evidence" value="ECO:0007669"/>
    <property type="project" value="UniProtKB-UniRule"/>
</dbReference>
<comment type="function">
    <text evidence="6">The RuvA-RuvB-RuvC complex processes Holliday junction (HJ) DNA during genetic recombination and DNA repair, while the RuvA-RuvB complex plays an important role in the rescue of blocked DNA replication forks via replication fork reversal (RFR). RuvA specifically binds to HJ cruciform DNA, conferring on it an open structure. The RuvB hexamer acts as an ATP-dependent pump, pulling dsDNA into and through the RuvAB complex. HJ branch migration allows RuvC to scan DNA until it finds its consensus sequence, where it cleaves and resolves the cruciform DNA.</text>
</comment>
<keyword evidence="1 6" id="KW-0963">Cytoplasm</keyword>
<dbReference type="SUPFAM" id="SSF46929">
    <property type="entry name" value="DNA helicase RuvA subunit, C-terminal domain"/>
    <property type="match status" value="1"/>
</dbReference>
<evidence type="ECO:0000256" key="3">
    <source>
        <dbReference type="ARBA" id="ARBA00023125"/>
    </source>
</evidence>
<dbReference type="GO" id="GO:0000400">
    <property type="term" value="F:four-way junction DNA binding"/>
    <property type="evidence" value="ECO:0007669"/>
    <property type="project" value="UniProtKB-UniRule"/>
</dbReference>
<evidence type="ECO:0000313" key="8">
    <source>
        <dbReference type="EMBL" id="TGY44501.1"/>
    </source>
</evidence>
<evidence type="ECO:0000256" key="6">
    <source>
        <dbReference type="HAMAP-Rule" id="MF_00031"/>
    </source>
</evidence>
<keyword evidence="3 6" id="KW-0238">DNA-binding</keyword>
<comment type="subcellular location">
    <subcellularLocation>
        <location evidence="6">Cytoplasm</location>
    </subcellularLocation>
</comment>
<dbReference type="GO" id="GO:0009379">
    <property type="term" value="C:Holliday junction helicase complex"/>
    <property type="evidence" value="ECO:0007669"/>
    <property type="project" value="InterPro"/>
</dbReference>
<dbReference type="SUPFAM" id="SSF47781">
    <property type="entry name" value="RuvA domain 2-like"/>
    <property type="match status" value="1"/>
</dbReference>
<name>A0A4S2DTX3_9CLOT</name>
<feature type="domain" description="Helix-hairpin-helix DNA-binding motif class 1" evidence="7">
    <location>
        <begin position="73"/>
        <end position="92"/>
    </location>
</feature>